<feature type="region of interest" description="Disordered" evidence="2">
    <location>
        <begin position="139"/>
        <end position="179"/>
    </location>
</feature>
<sequence length="399" mass="43984">MHKRNNSQFIKASEQNMITKECQASSTSVLRKLIIFFCLLKPQTSDMDTKNEEASTGSRDLKNSCGERNYRSVGKTIPTSSSPDGSSVYGRSMRDRKNSQLIKASKQNMTTDQCQASSTSVLMKLIFCCLLKQQTSDMDTKNEEASTGSRDLKRRCGERNYRSAGKKTPTSSLPDGSGVYGRDQDKEAVLGCLLNGETAISGRVSVVAIDGSEGVGKTTLARLLYNDITVVNAFDLRAWVFDGSEDFDVVRITRTILQSVTGACTSSDDFNLLQVKLRDELSGKSCLIVLDDVSDLDYERWDLLCQPFAGSEVKIVVTTRNNGVPPIMAAISTRHLELLSDDDCLSMLADHVKAKSKFVTEPKLQAIMGIARKCKGSPLAAKKFVGRLRSTPYTEWEKI</sequence>
<dbReference type="PANTHER" id="PTHR36766:SF51">
    <property type="entry name" value="DISEASE RESISTANCE RPP13-LIKE PROTEIN 1"/>
    <property type="match status" value="1"/>
</dbReference>
<dbReference type="InterPro" id="IPR002182">
    <property type="entry name" value="NB-ARC"/>
</dbReference>
<evidence type="ECO:0000256" key="1">
    <source>
        <dbReference type="ARBA" id="ARBA00022821"/>
    </source>
</evidence>
<feature type="region of interest" description="Disordered" evidence="2">
    <location>
        <begin position="47"/>
        <end position="95"/>
    </location>
</feature>
<evidence type="ECO:0000256" key="2">
    <source>
        <dbReference type="SAM" id="MobiDB-lite"/>
    </source>
</evidence>
<dbReference type="Proteomes" id="UP001141253">
    <property type="component" value="Chromosome 9"/>
</dbReference>
<reference evidence="4" key="1">
    <citation type="submission" date="2022-10" db="EMBL/GenBank/DDBJ databases">
        <authorList>
            <person name="Hyden B.L."/>
            <person name="Feng K."/>
            <person name="Yates T."/>
            <person name="Jawdy S."/>
            <person name="Smart L.B."/>
            <person name="Muchero W."/>
        </authorList>
    </citation>
    <scope>NUCLEOTIDE SEQUENCE</scope>
    <source>
        <tissue evidence="4">Shoot tip</tissue>
    </source>
</reference>
<feature type="domain" description="AAA+ ATPase" evidence="3">
    <location>
        <begin position="203"/>
        <end position="342"/>
    </location>
</feature>
<dbReference type="PRINTS" id="PR00364">
    <property type="entry name" value="DISEASERSIST"/>
</dbReference>
<comment type="caution">
    <text evidence="4">The sequence shown here is derived from an EMBL/GenBank/DDBJ whole genome shotgun (WGS) entry which is preliminary data.</text>
</comment>
<dbReference type="SMART" id="SM00382">
    <property type="entry name" value="AAA"/>
    <property type="match status" value="1"/>
</dbReference>
<evidence type="ECO:0000259" key="3">
    <source>
        <dbReference type="SMART" id="SM00382"/>
    </source>
</evidence>
<feature type="compositionally biased region" description="Basic and acidic residues" evidence="2">
    <location>
        <begin position="139"/>
        <end position="161"/>
    </location>
</feature>
<organism evidence="4 5">
    <name type="scientific">Salix suchowensis</name>
    <dbReference type="NCBI Taxonomy" id="1278906"/>
    <lineage>
        <taxon>Eukaryota</taxon>
        <taxon>Viridiplantae</taxon>
        <taxon>Streptophyta</taxon>
        <taxon>Embryophyta</taxon>
        <taxon>Tracheophyta</taxon>
        <taxon>Spermatophyta</taxon>
        <taxon>Magnoliopsida</taxon>
        <taxon>eudicotyledons</taxon>
        <taxon>Gunneridae</taxon>
        <taxon>Pentapetalae</taxon>
        <taxon>rosids</taxon>
        <taxon>fabids</taxon>
        <taxon>Malpighiales</taxon>
        <taxon>Salicaceae</taxon>
        <taxon>Saliceae</taxon>
        <taxon>Salix</taxon>
    </lineage>
</organism>
<proteinExistence type="predicted"/>
<dbReference type="InterPro" id="IPR027417">
    <property type="entry name" value="P-loop_NTPase"/>
</dbReference>
<gene>
    <name evidence="4" type="ORF">OIU77_028444</name>
</gene>
<reference evidence="4" key="2">
    <citation type="journal article" date="2023" name="Int. J. Mol. Sci.">
        <title>De Novo Assembly and Annotation of 11 Diverse Shrub Willow (Salix) Genomes Reveals Novel Gene Organization in Sex-Linked Regions.</title>
        <authorList>
            <person name="Hyden B."/>
            <person name="Feng K."/>
            <person name="Yates T.B."/>
            <person name="Jawdy S."/>
            <person name="Cereghino C."/>
            <person name="Smart L.B."/>
            <person name="Muchero W."/>
        </authorList>
    </citation>
    <scope>NUCLEOTIDE SEQUENCE</scope>
    <source>
        <tissue evidence="4">Shoot tip</tissue>
    </source>
</reference>
<keyword evidence="5" id="KW-1185">Reference proteome</keyword>
<dbReference type="EMBL" id="JAPFFI010000008">
    <property type="protein sequence ID" value="KAJ6385256.1"/>
    <property type="molecule type" value="Genomic_DNA"/>
</dbReference>
<name>A0ABQ9BJZ2_9ROSI</name>
<dbReference type="Pfam" id="PF00931">
    <property type="entry name" value="NB-ARC"/>
    <property type="match status" value="1"/>
</dbReference>
<accession>A0ABQ9BJZ2</accession>
<dbReference type="SUPFAM" id="SSF52540">
    <property type="entry name" value="P-loop containing nucleoside triphosphate hydrolases"/>
    <property type="match status" value="1"/>
</dbReference>
<dbReference type="Gene3D" id="3.40.50.300">
    <property type="entry name" value="P-loop containing nucleotide triphosphate hydrolases"/>
    <property type="match status" value="1"/>
</dbReference>
<dbReference type="PANTHER" id="PTHR36766">
    <property type="entry name" value="PLANT BROAD-SPECTRUM MILDEW RESISTANCE PROTEIN RPW8"/>
    <property type="match status" value="1"/>
</dbReference>
<protein>
    <recommendedName>
        <fullName evidence="3">AAA+ ATPase domain-containing protein</fullName>
    </recommendedName>
</protein>
<evidence type="ECO:0000313" key="4">
    <source>
        <dbReference type="EMBL" id="KAJ6385256.1"/>
    </source>
</evidence>
<dbReference type="InterPro" id="IPR003593">
    <property type="entry name" value="AAA+_ATPase"/>
</dbReference>
<evidence type="ECO:0000313" key="5">
    <source>
        <dbReference type="Proteomes" id="UP001141253"/>
    </source>
</evidence>
<keyword evidence="1" id="KW-0611">Plant defense</keyword>